<dbReference type="PANTHER" id="PTHR44167:SF30">
    <property type="entry name" value="PHOSPHORYLASE KINASE"/>
    <property type="match status" value="1"/>
</dbReference>
<name>A0A9N8KKR0_9PEZI</name>
<dbReference type="SMART" id="SM00220">
    <property type="entry name" value="S_TKc"/>
    <property type="match status" value="1"/>
</dbReference>
<dbReference type="GO" id="GO:0004674">
    <property type="term" value="F:protein serine/threonine kinase activity"/>
    <property type="evidence" value="ECO:0007669"/>
    <property type="project" value="TreeGrafter"/>
</dbReference>
<dbReference type="EMBL" id="CAINUL010000013">
    <property type="protein sequence ID" value="CAD0111577.1"/>
    <property type="molecule type" value="Genomic_DNA"/>
</dbReference>
<dbReference type="PROSITE" id="PS50011">
    <property type="entry name" value="PROTEIN_KINASE_DOM"/>
    <property type="match status" value="1"/>
</dbReference>
<dbReference type="AlphaFoldDB" id="A0A9N8KKR0"/>
<evidence type="ECO:0000259" key="1">
    <source>
        <dbReference type="PROSITE" id="PS50011"/>
    </source>
</evidence>
<dbReference type="InterPro" id="IPR011009">
    <property type="entry name" value="Kinase-like_dom_sf"/>
</dbReference>
<evidence type="ECO:0000313" key="3">
    <source>
        <dbReference type="Proteomes" id="UP000745764"/>
    </source>
</evidence>
<sequence>MSNISEPQHLGIISQCYNDTFQSFYQHDKSLGQGGQGVISLAKVKATGKMVVIKRLKLPPNTDLSTVAELVILDRVQRLGAHPNILPYLQIWNTPAAPGECPESRIVLPYLPGGDLNTLKLSFQKMNRKVSFSFLHENGISHRDIKPENIMVDPVNFGDPALFPTLKIIDFGIAAETTCDHETTDGTPKWQPPEAPMAGAKADVWATGAIIHFLATGYATKSDRPAEIPLERATEYYRTATPHIHRLVNTDEHNYELSYVTLFEARELTYGSGKPLPRGDFYSPLLEYYTARALDLNPSTRITIPRLISTMFDDADRQIEFYKAWFRHCKAEGSQRPMLTFSMIEPHTGWTPV</sequence>
<keyword evidence="3" id="KW-1185">Reference proteome</keyword>
<dbReference type="GO" id="GO:0005524">
    <property type="term" value="F:ATP binding"/>
    <property type="evidence" value="ECO:0007669"/>
    <property type="project" value="InterPro"/>
</dbReference>
<accession>A0A9N8KKR0</accession>
<protein>
    <recommendedName>
        <fullName evidence="1">Protein kinase domain-containing protein</fullName>
    </recommendedName>
</protein>
<comment type="caution">
    <text evidence="2">The sequence shown here is derived from an EMBL/GenBank/DDBJ whole genome shotgun (WGS) entry which is preliminary data.</text>
</comment>
<feature type="domain" description="Protein kinase" evidence="1">
    <location>
        <begin position="25"/>
        <end position="326"/>
    </location>
</feature>
<dbReference type="PROSITE" id="PS00108">
    <property type="entry name" value="PROTEIN_KINASE_ST"/>
    <property type="match status" value="1"/>
</dbReference>
<dbReference type="PANTHER" id="PTHR44167">
    <property type="entry name" value="OVARIAN-SPECIFIC SERINE/THREONINE-PROTEIN KINASE LOK-RELATED"/>
    <property type="match status" value="1"/>
</dbReference>
<dbReference type="Pfam" id="PF00069">
    <property type="entry name" value="Pkinase"/>
    <property type="match status" value="1"/>
</dbReference>
<dbReference type="OrthoDB" id="310217at2759"/>
<dbReference type="GO" id="GO:0005634">
    <property type="term" value="C:nucleus"/>
    <property type="evidence" value="ECO:0007669"/>
    <property type="project" value="TreeGrafter"/>
</dbReference>
<dbReference type="GO" id="GO:0044773">
    <property type="term" value="P:mitotic DNA damage checkpoint signaling"/>
    <property type="evidence" value="ECO:0007669"/>
    <property type="project" value="TreeGrafter"/>
</dbReference>
<gene>
    <name evidence="2" type="ORF">AWRI4620_LOCUS5832</name>
</gene>
<dbReference type="InterPro" id="IPR008271">
    <property type="entry name" value="Ser/Thr_kinase_AS"/>
</dbReference>
<organism evidence="2 3">
    <name type="scientific">Aureobasidium uvarum</name>
    <dbReference type="NCBI Taxonomy" id="2773716"/>
    <lineage>
        <taxon>Eukaryota</taxon>
        <taxon>Fungi</taxon>
        <taxon>Dikarya</taxon>
        <taxon>Ascomycota</taxon>
        <taxon>Pezizomycotina</taxon>
        <taxon>Dothideomycetes</taxon>
        <taxon>Dothideomycetidae</taxon>
        <taxon>Dothideales</taxon>
        <taxon>Saccotheciaceae</taxon>
        <taxon>Aureobasidium</taxon>
    </lineage>
</organism>
<proteinExistence type="predicted"/>
<dbReference type="InterPro" id="IPR000719">
    <property type="entry name" value="Prot_kinase_dom"/>
</dbReference>
<dbReference type="Proteomes" id="UP000745764">
    <property type="component" value="Unassembled WGS sequence"/>
</dbReference>
<dbReference type="SUPFAM" id="SSF56112">
    <property type="entry name" value="Protein kinase-like (PK-like)"/>
    <property type="match status" value="1"/>
</dbReference>
<dbReference type="Gene3D" id="1.10.510.10">
    <property type="entry name" value="Transferase(Phosphotransferase) domain 1"/>
    <property type="match status" value="1"/>
</dbReference>
<evidence type="ECO:0000313" key="2">
    <source>
        <dbReference type="EMBL" id="CAD0111577.1"/>
    </source>
</evidence>
<reference evidence="2" key="1">
    <citation type="submission" date="2020-06" db="EMBL/GenBank/DDBJ databases">
        <authorList>
            <person name="Onetto C."/>
        </authorList>
    </citation>
    <scope>NUCLEOTIDE SEQUENCE</scope>
</reference>